<dbReference type="Proteomes" id="UP001186944">
    <property type="component" value="Unassembled WGS sequence"/>
</dbReference>
<protein>
    <submittedName>
        <fullName evidence="1">Uncharacterized protein</fullName>
    </submittedName>
</protein>
<sequence>MRRLLVGVVILAANERLTTEIQTLGKSSCFGGVLEFSVCVTGLFFIYSSKKPPKFKLFTKMSMHHGHGTGGMNMGMNGSTTPGMDMDMDPHGGMMGMDPHMHMNHTDTGHGMQVSILRSKTYFLLAIDLLYKMRTILSDIKFKVGDF</sequence>
<comment type="caution">
    <text evidence="1">The sequence shown here is derived from an EMBL/GenBank/DDBJ whole genome shotgun (WGS) entry which is preliminary data.</text>
</comment>
<name>A0AA88XMJ2_PINIB</name>
<evidence type="ECO:0000313" key="2">
    <source>
        <dbReference type="Proteomes" id="UP001186944"/>
    </source>
</evidence>
<proteinExistence type="predicted"/>
<keyword evidence="2" id="KW-1185">Reference proteome</keyword>
<reference evidence="1" key="1">
    <citation type="submission" date="2019-08" db="EMBL/GenBank/DDBJ databases">
        <title>The improved chromosome-level genome for the pearl oyster Pinctada fucata martensii using PacBio sequencing and Hi-C.</title>
        <authorList>
            <person name="Zheng Z."/>
        </authorList>
    </citation>
    <scope>NUCLEOTIDE SEQUENCE</scope>
    <source>
        <strain evidence="1">ZZ-2019</strain>
        <tissue evidence="1">Adductor muscle</tissue>
    </source>
</reference>
<dbReference type="EMBL" id="VSWD01000011">
    <property type="protein sequence ID" value="KAK3088162.1"/>
    <property type="molecule type" value="Genomic_DNA"/>
</dbReference>
<organism evidence="1 2">
    <name type="scientific">Pinctada imbricata</name>
    <name type="common">Atlantic pearl-oyster</name>
    <name type="synonym">Pinctada martensii</name>
    <dbReference type="NCBI Taxonomy" id="66713"/>
    <lineage>
        <taxon>Eukaryota</taxon>
        <taxon>Metazoa</taxon>
        <taxon>Spiralia</taxon>
        <taxon>Lophotrochozoa</taxon>
        <taxon>Mollusca</taxon>
        <taxon>Bivalvia</taxon>
        <taxon>Autobranchia</taxon>
        <taxon>Pteriomorphia</taxon>
        <taxon>Pterioida</taxon>
        <taxon>Pterioidea</taxon>
        <taxon>Pteriidae</taxon>
        <taxon>Pinctada</taxon>
    </lineage>
</organism>
<dbReference type="AlphaFoldDB" id="A0AA88XMJ2"/>
<gene>
    <name evidence="1" type="ORF">FSP39_015538</name>
</gene>
<evidence type="ECO:0000313" key="1">
    <source>
        <dbReference type="EMBL" id="KAK3088162.1"/>
    </source>
</evidence>
<accession>A0AA88XMJ2</accession>